<reference evidence="2 3" key="1">
    <citation type="submission" date="2020-04" db="EMBL/GenBank/DDBJ databases">
        <title>Donghicola sp., a member of the Rhodobacteraceae family isolated from mangrove forest in Thailand.</title>
        <authorList>
            <person name="Charoenyingcharoen P."/>
            <person name="Yukphan P."/>
        </authorList>
    </citation>
    <scope>NUCLEOTIDE SEQUENCE [LARGE SCALE GENOMIC DNA]</scope>
    <source>
        <strain evidence="2 3">C2-DW-16</strain>
    </source>
</reference>
<proteinExistence type="predicted"/>
<protein>
    <recommendedName>
        <fullName evidence="4">Glycerol-3-phosphate dehydrogenase</fullName>
    </recommendedName>
</protein>
<sequence>MSEPNTNVDIEDVLTSIRRLVSEEAHDVVLEKVKPHGAADRLVLTPALRIAEPPVQVAEPEEVVIATVEAAPEMDEAPFVEVDPETEITDIDFTAEPEEIEFAEVEEVEVAPLRRPADNLPIDQKISELSAAFDRAKAEYEPEEGDVFGGIASPLPWAETHPSDQLSGKAAGEGPLDDDAFDEDDASDSDDEVPMIDQEVLRAMVAQIVREELQGELGERITRNVRKLIRREINRALAIQDLE</sequence>
<dbReference type="EMBL" id="JABCJD010000003">
    <property type="protein sequence ID" value="NVO27438.1"/>
    <property type="molecule type" value="Genomic_DNA"/>
</dbReference>
<dbReference type="Proteomes" id="UP000523601">
    <property type="component" value="Unassembled WGS sequence"/>
</dbReference>
<feature type="compositionally biased region" description="Acidic residues" evidence="1">
    <location>
        <begin position="175"/>
        <end position="191"/>
    </location>
</feature>
<keyword evidence="3" id="KW-1185">Reference proteome</keyword>
<organism evidence="2 3">
    <name type="scientific">Donghicola mangrovi</name>
    <dbReference type="NCBI Taxonomy" id="2729614"/>
    <lineage>
        <taxon>Bacteria</taxon>
        <taxon>Pseudomonadati</taxon>
        <taxon>Pseudomonadota</taxon>
        <taxon>Alphaproteobacteria</taxon>
        <taxon>Rhodobacterales</taxon>
        <taxon>Roseobacteraceae</taxon>
        <taxon>Donghicola</taxon>
    </lineage>
</organism>
<name>A0ABX2PDJ6_9RHOB</name>
<evidence type="ECO:0008006" key="4">
    <source>
        <dbReference type="Google" id="ProtNLM"/>
    </source>
</evidence>
<evidence type="ECO:0000313" key="2">
    <source>
        <dbReference type="EMBL" id="NVO27438.1"/>
    </source>
</evidence>
<evidence type="ECO:0000313" key="3">
    <source>
        <dbReference type="Proteomes" id="UP000523601"/>
    </source>
</evidence>
<evidence type="ECO:0000256" key="1">
    <source>
        <dbReference type="SAM" id="MobiDB-lite"/>
    </source>
</evidence>
<dbReference type="RefSeq" id="WP_176853845.1">
    <property type="nucleotide sequence ID" value="NZ_JABCJD010000003.1"/>
</dbReference>
<gene>
    <name evidence="2" type="ORF">HJ526_08415</name>
</gene>
<feature type="region of interest" description="Disordered" evidence="1">
    <location>
        <begin position="155"/>
        <end position="191"/>
    </location>
</feature>
<comment type="caution">
    <text evidence="2">The sequence shown here is derived from an EMBL/GenBank/DDBJ whole genome shotgun (WGS) entry which is preliminary data.</text>
</comment>
<accession>A0ABX2PDJ6</accession>